<sequence>MKWGVIVTMTVLAVLLILYEWPRVKKLPKKDKVVFLTLVFMAWVLSMFDLPNVPGPTTLVQALFKPFGIVLE</sequence>
<reference evidence="2 3" key="1">
    <citation type="submission" date="2015-09" db="EMBL/GenBank/DDBJ databases">
        <title>Genome sequencing project for genomic taxonomy and phylogenomics of Bacillus-like bacteria.</title>
        <authorList>
            <person name="Liu B."/>
            <person name="Wang J."/>
            <person name="Zhu Y."/>
            <person name="Liu G."/>
            <person name="Chen Q."/>
            <person name="Chen Z."/>
            <person name="Lan J."/>
            <person name="Che J."/>
            <person name="Ge C."/>
            <person name="Shi H."/>
            <person name="Pan Z."/>
            <person name="Liu X."/>
        </authorList>
    </citation>
    <scope>NUCLEOTIDE SEQUENCE [LARGE SCALE GENOMIC DNA]</scope>
    <source>
        <strain evidence="2 3">DSM 8552</strain>
    </source>
</reference>
<proteinExistence type="predicted"/>
<accession>A0ABR5NEE2</accession>
<dbReference type="Proteomes" id="UP000051063">
    <property type="component" value="Unassembled WGS sequence"/>
</dbReference>
<comment type="caution">
    <text evidence="2">The sequence shown here is derived from an EMBL/GenBank/DDBJ whole genome shotgun (WGS) entry which is preliminary data.</text>
</comment>
<evidence type="ECO:0000313" key="2">
    <source>
        <dbReference type="EMBL" id="KQL49903.1"/>
    </source>
</evidence>
<keyword evidence="1" id="KW-1133">Transmembrane helix</keyword>
<evidence type="ECO:0000256" key="1">
    <source>
        <dbReference type="SAM" id="Phobius"/>
    </source>
</evidence>
<keyword evidence="3" id="KW-1185">Reference proteome</keyword>
<feature type="transmembrane region" description="Helical" evidence="1">
    <location>
        <begin position="6"/>
        <end position="21"/>
    </location>
</feature>
<keyword evidence="1" id="KW-0472">Membrane</keyword>
<dbReference type="EMBL" id="LJJB01000007">
    <property type="protein sequence ID" value="KQL49903.1"/>
    <property type="molecule type" value="Genomic_DNA"/>
</dbReference>
<name>A0ABR5NEE2_BRECH</name>
<dbReference type="RefSeq" id="WP_055744229.1">
    <property type="nucleotide sequence ID" value="NZ_LJJB01000007.1"/>
</dbReference>
<organism evidence="2 3">
    <name type="scientific">Brevibacillus choshinensis</name>
    <dbReference type="NCBI Taxonomy" id="54911"/>
    <lineage>
        <taxon>Bacteria</taxon>
        <taxon>Bacillati</taxon>
        <taxon>Bacillota</taxon>
        <taxon>Bacilli</taxon>
        <taxon>Bacillales</taxon>
        <taxon>Paenibacillaceae</taxon>
        <taxon>Brevibacillus</taxon>
    </lineage>
</organism>
<keyword evidence="1" id="KW-0812">Transmembrane</keyword>
<feature type="transmembrane region" description="Helical" evidence="1">
    <location>
        <begin position="33"/>
        <end position="50"/>
    </location>
</feature>
<protein>
    <submittedName>
        <fullName evidence="2">Uncharacterized protein</fullName>
    </submittedName>
</protein>
<evidence type="ECO:0000313" key="3">
    <source>
        <dbReference type="Proteomes" id="UP000051063"/>
    </source>
</evidence>
<gene>
    <name evidence="2" type="ORF">AN963_09505</name>
</gene>